<dbReference type="PROSITE" id="PS50005">
    <property type="entry name" value="TPR"/>
    <property type="match status" value="1"/>
</dbReference>
<dbReference type="InterPro" id="IPR019734">
    <property type="entry name" value="TPR_rpt"/>
</dbReference>
<feature type="repeat" description="TPR" evidence="1">
    <location>
        <begin position="24"/>
        <end position="57"/>
    </location>
</feature>
<dbReference type="GeneTree" id="ENSGT00940000161036"/>
<evidence type="ECO:0000313" key="3">
    <source>
        <dbReference type="Proteomes" id="UP000264820"/>
    </source>
</evidence>
<reference evidence="2" key="2">
    <citation type="submission" date="2025-09" db="UniProtKB">
        <authorList>
            <consortium name="Ensembl"/>
        </authorList>
    </citation>
    <scope>IDENTIFICATION</scope>
</reference>
<dbReference type="InterPro" id="IPR011990">
    <property type="entry name" value="TPR-like_helical_dom_sf"/>
</dbReference>
<sequence>MLSSGTKYDHFDFVFGRRELLEEVNVSVPRGNKWAHDGRYDLAVDCFTQAIQYNPTEIKLFGNRAFCLEKMQEYEKALADAELCLNMSPGWIKGLFRKGRALAGLKRYEEAAHAFQGVLKLDASCAEAAQEMMRMQILQLMVSQRRPRTNQVKAANL</sequence>
<dbReference type="Pfam" id="PF13181">
    <property type="entry name" value="TPR_8"/>
    <property type="match status" value="1"/>
</dbReference>
<dbReference type="Gene3D" id="1.25.40.10">
    <property type="entry name" value="Tetratricopeptide repeat domain"/>
    <property type="match status" value="1"/>
</dbReference>
<dbReference type="PANTHER" id="PTHR47678:SF1">
    <property type="entry name" value="TETRATRICOPEPTIDE REPEAT PROTEIN 31"/>
    <property type="match status" value="1"/>
</dbReference>
<dbReference type="STRING" id="109280.ENSHCOP00000004319"/>
<protein>
    <submittedName>
        <fullName evidence="2">Uncharacterized protein</fullName>
    </submittedName>
</protein>
<accession>A0A3Q3D6S2</accession>
<name>A0A3Q3D6S2_HIPCM</name>
<dbReference type="Pfam" id="PF13431">
    <property type="entry name" value="TPR_17"/>
    <property type="match status" value="1"/>
</dbReference>
<dbReference type="SMART" id="SM00028">
    <property type="entry name" value="TPR"/>
    <property type="match status" value="3"/>
</dbReference>
<reference evidence="2" key="1">
    <citation type="submission" date="2025-08" db="UniProtKB">
        <authorList>
            <consortium name="Ensembl"/>
        </authorList>
    </citation>
    <scope>IDENTIFICATION</scope>
</reference>
<dbReference type="SUPFAM" id="SSF48452">
    <property type="entry name" value="TPR-like"/>
    <property type="match status" value="1"/>
</dbReference>
<proteinExistence type="predicted"/>
<dbReference type="Proteomes" id="UP000264820">
    <property type="component" value="Unplaced"/>
</dbReference>
<keyword evidence="3" id="KW-1185">Reference proteome</keyword>
<dbReference type="OMA" id="RPRTNQV"/>
<dbReference type="PANTHER" id="PTHR47678">
    <property type="entry name" value="TETRATRICOPEPTIDE REPEAT PROTEIN 31"/>
    <property type="match status" value="1"/>
</dbReference>
<evidence type="ECO:0000313" key="2">
    <source>
        <dbReference type="Ensembl" id="ENSHCOP00000004319.1"/>
    </source>
</evidence>
<evidence type="ECO:0000256" key="1">
    <source>
        <dbReference type="PROSITE-ProRule" id="PRU00339"/>
    </source>
</evidence>
<dbReference type="AlphaFoldDB" id="A0A3Q3D6S2"/>
<dbReference type="Ensembl" id="ENSHCOT00000007241.1">
    <property type="protein sequence ID" value="ENSHCOP00000004319.1"/>
    <property type="gene ID" value="ENSHCOG00000005755.1"/>
</dbReference>
<organism evidence="2 3">
    <name type="scientific">Hippocampus comes</name>
    <name type="common">Tiger tail seahorse</name>
    <dbReference type="NCBI Taxonomy" id="109280"/>
    <lineage>
        <taxon>Eukaryota</taxon>
        <taxon>Metazoa</taxon>
        <taxon>Chordata</taxon>
        <taxon>Craniata</taxon>
        <taxon>Vertebrata</taxon>
        <taxon>Euteleostomi</taxon>
        <taxon>Actinopterygii</taxon>
        <taxon>Neopterygii</taxon>
        <taxon>Teleostei</taxon>
        <taxon>Neoteleostei</taxon>
        <taxon>Acanthomorphata</taxon>
        <taxon>Syngnathiaria</taxon>
        <taxon>Syngnathiformes</taxon>
        <taxon>Syngnathoidei</taxon>
        <taxon>Syngnathidae</taxon>
        <taxon>Hippocampus</taxon>
    </lineage>
</organism>
<keyword evidence="1" id="KW-0802">TPR repeat</keyword>